<comment type="similarity">
    <text evidence="1">Belongs to the phosphate/phosphite/phosphonate binding protein family.</text>
</comment>
<dbReference type="Proteomes" id="UP000319212">
    <property type="component" value="Unassembled WGS sequence"/>
</dbReference>
<dbReference type="EMBL" id="RCZI01000003">
    <property type="protein sequence ID" value="TPG27624.1"/>
    <property type="molecule type" value="Genomic_DNA"/>
</dbReference>
<evidence type="ECO:0000256" key="3">
    <source>
        <dbReference type="SAM" id="SignalP"/>
    </source>
</evidence>
<protein>
    <submittedName>
        <fullName evidence="4">Phosphate/phosphite/phosphonate ABC transporter substrate-binding protein</fullName>
    </submittedName>
</protein>
<dbReference type="AlphaFoldDB" id="A0A502DRA8"/>
<organism evidence="4 5">
    <name type="scientific">Variovorax guangxiensis</name>
    <dbReference type="NCBI Taxonomy" id="1775474"/>
    <lineage>
        <taxon>Bacteria</taxon>
        <taxon>Pseudomonadati</taxon>
        <taxon>Pseudomonadota</taxon>
        <taxon>Betaproteobacteria</taxon>
        <taxon>Burkholderiales</taxon>
        <taxon>Comamonadaceae</taxon>
        <taxon>Variovorax</taxon>
    </lineage>
</organism>
<comment type="caution">
    <text evidence="4">The sequence shown here is derived from an EMBL/GenBank/DDBJ whole genome shotgun (WGS) entry which is preliminary data.</text>
</comment>
<name>A0A502DRA8_9BURK</name>
<feature type="chain" id="PRO_5021215736" evidence="3">
    <location>
        <begin position="38"/>
        <end position="352"/>
    </location>
</feature>
<proteinExistence type="inferred from homology"/>
<dbReference type="NCBIfam" id="TIGR01098">
    <property type="entry name" value="3A0109s03R"/>
    <property type="match status" value="1"/>
</dbReference>
<dbReference type="Gene3D" id="3.40.190.10">
    <property type="entry name" value="Periplasmic binding protein-like II"/>
    <property type="match status" value="2"/>
</dbReference>
<dbReference type="PANTHER" id="PTHR35841:SF1">
    <property type="entry name" value="PHOSPHONATES-BINDING PERIPLASMIC PROTEIN"/>
    <property type="match status" value="1"/>
</dbReference>
<dbReference type="OrthoDB" id="5318791at2"/>
<evidence type="ECO:0000256" key="1">
    <source>
        <dbReference type="ARBA" id="ARBA00007162"/>
    </source>
</evidence>
<evidence type="ECO:0000313" key="4">
    <source>
        <dbReference type="EMBL" id="TPG27624.1"/>
    </source>
</evidence>
<evidence type="ECO:0000313" key="5">
    <source>
        <dbReference type="Proteomes" id="UP000319212"/>
    </source>
</evidence>
<dbReference type="PANTHER" id="PTHR35841">
    <property type="entry name" value="PHOSPHONATES-BINDING PERIPLASMIC PROTEIN"/>
    <property type="match status" value="1"/>
</dbReference>
<dbReference type="GO" id="GO:0055085">
    <property type="term" value="P:transmembrane transport"/>
    <property type="evidence" value="ECO:0007669"/>
    <property type="project" value="InterPro"/>
</dbReference>
<dbReference type="InterPro" id="IPR005770">
    <property type="entry name" value="PhnD"/>
</dbReference>
<keyword evidence="2 3" id="KW-0732">Signal</keyword>
<dbReference type="Pfam" id="PF12974">
    <property type="entry name" value="Phosphonate-bd"/>
    <property type="match status" value="1"/>
</dbReference>
<reference evidence="4 5" key="1">
    <citation type="journal article" date="2019" name="Environ. Microbiol.">
        <title>Species interactions and distinct microbial communities in high Arctic permafrost affected cryosols are associated with the CH4 and CO2 gas fluxes.</title>
        <authorList>
            <person name="Altshuler I."/>
            <person name="Hamel J."/>
            <person name="Turney S."/>
            <person name="Magnuson E."/>
            <person name="Levesque R."/>
            <person name="Greer C."/>
            <person name="Whyte L.G."/>
        </authorList>
    </citation>
    <scope>NUCLEOTIDE SEQUENCE [LARGE SCALE GENOMIC DNA]</scope>
    <source>
        <strain evidence="4 5">S06.C</strain>
    </source>
</reference>
<accession>A0A502DRA8</accession>
<evidence type="ECO:0000256" key="2">
    <source>
        <dbReference type="ARBA" id="ARBA00022729"/>
    </source>
</evidence>
<feature type="signal peptide" evidence="3">
    <location>
        <begin position="1"/>
        <end position="37"/>
    </location>
</feature>
<gene>
    <name evidence="4" type="primary">phnD</name>
    <name evidence="4" type="ORF">EAH82_12690</name>
</gene>
<sequence length="352" mass="38620">MLASVIRLPFAAVLRITRFRWMGACVLLLALPLAALAQGGAAQAPAPVRFGILPLGGAFESRNDWDPVLADLSRAIGRPVSVLSVTSYEALEQAIQRNEVDMAFLSGRMALDAVTQRRMQVVAQVTRHDGLPGYRALLLARKTGPLNTLSGLLADPERWRLARGESRSVSGFIVPQLQLFLPHHIAMETRFVSEVVGTHQFTALAVANGEADVATNNTADFERFRGQFPVEAARLHVIWESELIPHAQIVVRRDYPAELQRKVQAFLVDYARGKGPRGDAERANLKALHDLAGFLAADNSSLLPAAKLAYQLARQSAMTAQWVNDAARLNRLQRIDSSYAEQSAALREPGRH</sequence>
<dbReference type="SUPFAM" id="SSF53850">
    <property type="entry name" value="Periplasmic binding protein-like II"/>
    <property type="match status" value="1"/>
</dbReference>
<dbReference type="GO" id="GO:0043190">
    <property type="term" value="C:ATP-binding cassette (ABC) transporter complex"/>
    <property type="evidence" value="ECO:0007669"/>
    <property type="project" value="InterPro"/>
</dbReference>